<dbReference type="InterPro" id="IPR003448">
    <property type="entry name" value="Mopterin_biosynth_MoaE"/>
</dbReference>
<dbReference type="AlphaFoldDB" id="A0A7W3P750"/>
<evidence type="ECO:0000313" key="2">
    <source>
        <dbReference type="Proteomes" id="UP000523079"/>
    </source>
</evidence>
<proteinExistence type="predicted"/>
<keyword evidence="1" id="KW-0808">Transferase</keyword>
<dbReference type="Gene3D" id="3.90.1170.40">
    <property type="entry name" value="Molybdopterin biosynthesis MoaE subunit"/>
    <property type="match status" value="1"/>
</dbReference>
<keyword evidence="2" id="KW-1185">Reference proteome</keyword>
<name>A0A7W3P750_9ACTN</name>
<dbReference type="GO" id="GO:0030366">
    <property type="term" value="F:molybdopterin synthase activity"/>
    <property type="evidence" value="ECO:0007669"/>
    <property type="project" value="UniProtKB-EC"/>
</dbReference>
<dbReference type="EC" id="2.8.1.12" evidence="1"/>
<dbReference type="PANTHER" id="PTHR23404">
    <property type="entry name" value="MOLYBDOPTERIN SYNTHASE RELATED"/>
    <property type="match status" value="1"/>
</dbReference>
<dbReference type="Proteomes" id="UP000523079">
    <property type="component" value="Unassembled WGS sequence"/>
</dbReference>
<dbReference type="RefSeq" id="WP_182561217.1">
    <property type="nucleotide sequence ID" value="NZ_JACGWT010000005.1"/>
</dbReference>
<dbReference type="GO" id="GO:0006777">
    <property type="term" value="P:Mo-molybdopterin cofactor biosynthetic process"/>
    <property type="evidence" value="ECO:0007669"/>
    <property type="project" value="InterPro"/>
</dbReference>
<accession>A0A7W3P750</accession>
<organism evidence="1 2">
    <name type="scientific">Microlunatus kandeliicorticis</name>
    <dbReference type="NCBI Taxonomy" id="1759536"/>
    <lineage>
        <taxon>Bacteria</taxon>
        <taxon>Bacillati</taxon>
        <taxon>Actinomycetota</taxon>
        <taxon>Actinomycetes</taxon>
        <taxon>Propionibacteriales</taxon>
        <taxon>Propionibacteriaceae</taxon>
        <taxon>Microlunatus</taxon>
    </lineage>
</organism>
<protein>
    <submittedName>
        <fullName evidence="1">Molybdopterin synthase catalytic subunit</fullName>
        <ecNumber evidence="1">2.8.1.12</ecNumber>
    </submittedName>
</protein>
<dbReference type="InterPro" id="IPR036563">
    <property type="entry name" value="MoaE_sf"/>
</dbReference>
<comment type="caution">
    <text evidence="1">The sequence shown here is derived from an EMBL/GenBank/DDBJ whole genome shotgun (WGS) entry which is preliminary data.</text>
</comment>
<reference evidence="1 2" key="1">
    <citation type="submission" date="2020-07" db="EMBL/GenBank/DDBJ databases">
        <title>Sequencing the genomes of 1000 actinobacteria strains.</title>
        <authorList>
            <person name="Klenk H.-P."/>
        </authorList>
    </citation>
    <scope>NUCLEOTIDE SEQUENCE [LARGE SCALE GENOMIC DNA]</scope>
    <source>
        <strain evidence="1 2">DSM 100723</strain>
    </source>
</reference>
<dbReference type="EMBL" id="JACGWT010000005">
    <property type="protein sequence ID" value="MBA8795615.1"/>
    <property type="molecule type" value="Genomic_DNA"/>
</dbReference>
<dbReference type="SUPFAM" id="SSF54690">
    <property type="entry name" value="Molybdopterin synthase subunit MoaE"/>
    <property type="match status" value="1"/>
</dbReference>
<dbReference type="CDD" id="cd00756">
    <property type="entry name" value="MoaE"/>
    <property type="match status" value="1"/>
</dbReference>
<evidence type="ECO:0000313" key="1">
    <source>
        <dbReference type="EMBL" id="MBA8795615.1"/>
    </source>
</evidence>
<sequence>MTDEDAGPPPDRADAASRVRVARVSGDPLSVDRLMAAVSDRTVGGIGLFVGVVRDHDGGEQVDALDYSEHPTAEARLRAVAERVAAEFDVVAVAVEHRVGHLVIGDLAVVVAVGAVHRHDALEACHRLIDDLKLEVPIWKEQHYRTGTSSWVGL</sequence>
<gene>
    <name evidence="1" type="ORF">FHX74_003251</name>
</gene>
<dbReference type="Pfam" id="PF02391">
    <property type="entry name" value="MoaE"/>
    <property type="match status" value="1"/>
</dbReference>